<evidence type="ECO:0000313" key="8">
    <source>
        <dbReference type="Proteomes" id="UP000229816"/>
    </source>
</evidence>
<evidence type="ECO:0000256" key="1">
    <source>
        <dbReference type="ARBA" id="ARBA00009943"/>
    </source>
</evidence>
<evidence type="ECO:0000256" key="5">
    <source>
        <dbReference type="ARBA" id="ARBA00023315"/>
    </source>
</evidence>
<dbReference type="Proteomes" id="UP000229816">
    <property type="component" value="Unassembled WGS sequence"/>
</dbReference>
<keyword evidence="4" id="KW-0573">Peptidoglycan synthesis</keyword>
<dbReference type="GO" id="GO:0071555">
    <property type="term" value="P:cell wall organization"/>
    <property type="evidence" value="ECO:0007669"/>
    <property type="project" value="UniProtKB-KW"/>
</dbReference>
<keyword evidence="5" id="KW-0012">Acyltransferase</keyword>
<feature type="non-terminal residue" evidence="7">
    <location>
        <position position="1"/>
    </location>
</feature>
<evidence type="ECO:0000256" key="4">
    <source>
        <dbReference type="ARBA" id="ARBA00022984"/>
    </source>
</evidence>
<dbReference type="InterPro" id="IPR003447">
    <property type="entry name" value="FEMABX"/>
</dbReference>
<dbReference type="GO" id="GO:0009252">
    <property type="term" value="P:peptidoglycan biosynthetic process"/>
    <property type="evidence" value="ECO:0007669"/>
    <property type="project" value="UniProtKB-KW"/>
</dbReference>
<evidence type="ECO:0000256" key="6">
    <source>
        <dbReference type="ARBA" id="ARBA00023316"/>
    </source>
</evidence>
<dbReference type="EMBL" id="PFSF01000023">
    <property type="protein sequence ID" value="PJC28250.1"/>
    <property type="molecule type" value="Genomic_DNA"/>
</dbReference>
<dbReference type="PANTHER" id="PTHR36174">
    <property type="entry name" value="LIPID II:GLYCINE GLYCYLTRANSFERASE"/>
    <property type="match status" value="1"/>
</dbReference>
<dbReference type="InterPro" id="IPR050644">
    <property type="entry name" value="PG_Glycine_Bridge_Synth"/>
</dbReference>
<sequence length="223" mass="26007">ENGCQEGQPLFTKHTFILDLTKPEDQLLAEMKPKTRYNIRLAQKHGVEVSEDNSPAAVETYLKLTSETTKRQRFYAHTPGYHRKMWESLNPAGIAHLFKATYQGQILATYIFFIFNKVLYYPYGASTREHREVMPTYALFWEAIKFGKKLGCRSFDMWGTPGPNPKPSDPWFGFHRFKEGFGAKLVEFVGTYDLVINHQLYPLYNLANGLRWKLLRLKTRLIF</sequence>
<evidence type="ECO:0000313" key="7">
    <source>
        <dbReference type="EMBL" id="PJC28250.1"/>
    </source>
</evidence>
<dbReference type="InterPro" id="IPR016181">
    <property type="entry name" value="Acyl_CoA_acyltransferase"/>
</dbReference>
<keyword evidence="2" id="KW-0808">Transferase</keyword>
<dbReference type="SUPFAM" id="SSF55729">
    <property type="entry name" value="Acyl-CoA N-acyltransferases (Nat)"/>
    <property type="match status" value="1"/>
</dbReference>
<accession>A0A2M8ET16</accession>
<comment type="similarity">
    <text evidence="1">Belongs to the FemABX family.</text>
</comment>
<keyword evidence="3" id="KW-0133">Cell shape</keyword>
<dbReference type="Pfam" id="PF02388">
    <property type="entry name" value="FemAB"/>
    <property type="match status" value="2"/>
</dbReference>
<name>A0A2M8ET16_9BACT</name>
<keyword evidence="6" id="KW-0961">Cell wall biogenesis/degradation</keyword>
<dbReference type="AlphaFoldDB" id="A0A2M8ET16"/>
<dbReference type="GO" id="GO:0008360">
    <property type="term" value="P:regulation of cell shape"/>
    <property type="evidence" value="ECO:0007669"/>
    <property type="project" value="UniProtKB-KW"/>
</dbReference>
<gene>
    <name evidence="7" type="ORF">CO054_01005</name>
</gene>
<reference evidence="8" key="1">
    <citation type="submission" date="2017-09" db="EMBL/GenBank/DDBJ databases">
        <title>Depth-based differentiation of microbial function through sediment-hosted aquifers and enrichment of novel symbionts in the deep terrestrial subsurface.</title>
        <authorList>
            <person name="Probst A.J."/>
            <person name="Ladd B."/>
            <person name="Jarett J.K."/>
            <person name="Geller-Mcgrath D.E."/>
            <person name="Sieber C.M.K."/>
            <person name="Emerson J.B."/>
            <person name="Anantharaman K."/>
            <person name="Thomas B.C."/>
            <person name="Malmstrom R."/>
            <person name="Stieglmeier M."/>
            <person name="Klingl A."/>
            <person name="Woyke T."/>
            <person name="Ryan C.M."/>
            <person name="Banfield J.F."/>
        </authorList>
    </citation>
    <scope>NUCLEOTIDE SEQUENCE [LARGE SCALE GENOMIC DNA]</scope>
</reference>
<comment type="caution">
    <text evidence="7">The sequence shown here is derived from an EMBL/GenBank/DDBJ whole genome shotgun (WGS) entry which is preliminary data.</text>
</comment>
<dbReference type="PANTHER" id="PTHR36174:SF1">
    <property type="entry name" value="LIPID II:GLYCINE GLYCYLTRANSFERASE"/>
    <property type="match status" value="1"/>
</dbReference>
<dbReference type="Gene3D" id="3.40.630.30">
    <property type="match status" value="1"/>
</dbReference>
<dbReference type="GO" id="GO:0016755">
    <property type="term" value="F:aminoacyltransferase activity"/>
    <property type="evidence" value="ECO:0007669"/>
    <property type="project" value="InterPro"/>
</dbReference>
<protein>
    <submittedName>
        <fullName evidence="7">Peptidoglycan bridge formation protein FemAB</fullName>
    </submittedName>
</protein>
<dbReference type="PROSITE" id="PS51191">
    <property type="entry name" value="FEMABX"/>
    <property type="match status" value="1"/>
</dbReference>
<proteinExistence type="inferred from homology"/>
<organism evidence="7 8">
    <name type="scientific">Candidatus Shapirobacteria bacterium CG_4_9_14_0_2_um_filter_39_11</name>
    <dbReference type="NCBI Taxonomy" id="1974478"/>
    <lineage>
        <taxon>Bacteria</taxon>
        <taxon>Candidatus Shapironibacteriota</taxon>
    </lineage>
</organism>
<evidence type="ECO:0000256" key="3">
    <source>
        <dbReference type="ARBA" id="ARBA00022960"/>
    </source>
</evidence>
<evidence type="ECO:0000256" key="2">
    <source>
        <dbReference type="ARBA" id="ARBA00022679"/>
    </source>
</evidence>